<feature type="transmembrane region" description="Helical" evidence="5">
    <location>
        <begin position="12"/>
        <end position="33"/>
    </location>
</feature>
<sequence length="264" mass="30672">MHFELNYQQTWLHLLHPVLKFIIVLVLFIAILFIHNPTILLYLLIGFGVLYIGWTGHSLKLISLLSIPFFIIFVSSATSMMFFGEGNTTWYQFGLIHITEESFYRGLHLGFRGILFGLLGLLFALTTRPVLLFYSSMQSLKLNPKYAYAFMAAINLLPIMVSEFQNLRNALKVRGVTYDRGVKGFYQRIQRFSIPLLAQSIRRAHRTAIAMEAKQFSNDRTYYYQVSYSLKDLYFITLIVTIIVFSIWLSTIYPVFPVDNVRMD</sequence>
<evidence type="ECO:0000256" key="1">
    <source>
        <dbReference type="ARBA" id="ARBA00004141"/>
    </source>
</evidence>
<feature type="transmembrane region" description="Helical" evidence="5">
    <location>
        <begin position="61"/>
        <end position="83"/>
    </location>
</feature>
<keyword evidence="2 5" id="KW-0812">Transmembrane</keyword>
<feature type="transmembrane region" description="Helical" evidence="5">
    <location>
        <begin position="233"/>
        <end position="256"/>
    </location>
</feature>
<keyword evidence="4 5" id="KW-0472">Membrane</keyword>
<keyword evidence="7" id="KW-1185">Reference proteome</keyword>
<evidence type="ECO:0000256" key="5">
    <source>
        <dbReference type="SAM" id="Phobius"/>
    </source>
</evidence>
<comment type="subcellular location">
    <subcellularLocation>
        <location evidence="1">Membrane</location>
        <topology evidence="1">Multi-pass membrane protein</topology>
    </subcellularLocation>
</comment>
<dbReference type="PANTHER" id="PTHR43723">
    <property type="entry name" value="COBALT TRANSPORT PROTEIN CBIQ"/>
    <property type="match status" value="1"/>
</dbReference>
<dbReference type="Proteomes" id="UP000184184">
    <property type="component" value="Unassembled WGS sequence"/>
</dbReference>
<dbReference type="OrthoDB" id="92887at2"/>
<feature type="transmembrane region" description="Helical" evidence="5">
    <location>
        <begin position="39"/>
        <end position="54"/>
    </location>
</feature>
<dbReference type="InterPro" id="IPR003339">
    <property type="entry name" value="ABC/ECF_trnsptr_transmembrane"/>
</dbReference>
<proteinExistence type="predicted"/>
<reference evidence="6 7" key="1">
    <citation type="submission" date="2016-11" db="EMBL/GenBank/DDBJ databases">
        <authorList>
            <person name="Jaros S."/>
            <person name="Januszkiewicz K."/>
            <person name="Wedrychowicz H."/>
        </authorList>
    </citation>
    <scope>NUCLEOTIDE SEQUENCE [LARGE SCALE GENOMIC DNA]</scope>
    <source>
        <strain evidence="6 7">CGMCC 1.10681</strain>
    </source>
</reference>
<dbReference type="Pfam" id="PF02361">
    <property type="entry name" value="CbiQ"/>
    <property type="match status" value="1"/>
</dbReference>
<evidence type="ECO:0000256" key="3">
    <source>
        <dbReference type="ARBA" id="ARBA00022989"/>
    </source>
</evidence>
<dbReference type="GO" id="GO:0043190">
    <property type="term" value="C:ATP-binding cassette (ABC) transporter complex"/>
    <property type="evidence" value="ECO:0007669"/>
    <property type="project" value="TreeGrafter"/>
</dbReference>
<dbReference type="GO" id="GO:0006824">
    <property type="term" value="P:cobalt ion transport"/>
    <property type="evidence" value="ECO:0007669"/>
    <property type="project" value="TreeGrafter"/>
</dbReference>
<dbReference type="InterPro" id="IPR052770">
    <property type="entry name" value="Cobalt_transport_CbiQ"/>
</dbReference>
<dbReference type="EMBL" id="FRCZ01000004">
    <property type="protein sequence ID" value="SHN18416.1"/>
    <property type="molecule type" value="Genomic_DNA"/>
</dbReference>
<organism evidence="6 7">
    <name type="scientific">Gracilibacillus kekensis</name>
    <dbReference type="NCBI Taxonomy" id="1027249"/>
    <lineage>
        <taxon>Bacteria</taxon>
        <taxon>Bacillati</taxon>
        <taxon>Bacillota</taxon>
        <taxon>Bacilli</taxon>
        <taxon>Bacillales</taxon>
        <taxon>Bacillaceae</taxon>
        <taxon>Gracilibacillus</taxon>
    </lineage>
</organism>
<evidence type="ECO:0000313" key="7">
    <source>
        <dbReference type="Proteomes" id="UP000184184"/>
    </source>
</evidence>
<name>A0A1M7PMC3_9BACI</name>
<gene>
    <name evidence="6" type="ORF">SAMN05216179_2346</name>
</gene>
<feature type="transmembrane region" description="Helical" evidence="5">
    <location>
        <begin position="114"/>
        <end position="134"/>
    </location>
</feature>
<dbReference type="RefSeq" id="WP_073202030.1">
    <property type="nucleotide sequence ID" value="NZ_FRCZ01000004.1"/>
</dbReference>
<evidence type="ECO:0000313" key="6">
    <source>
        <dbReference type="EMBL" id="SHN18416.1"/>
    </source>
</evidence>
<dbReference type="PANTHER" id="PTHR43723:SF1">
    <property type="entry name" value="COBALT TRANSPORT PROTEIN CBIQ"/>
    <property type="match status" value="1"/>
</dbReference>
<dbReference type="CDD" id="cd16914">
    <property type="entry name" value="EcfT"/>
    <property type="match status" value="1"/>
</dbReference>
<dbReference type="AlphaFoldDB" id="A0A1M7PMC3"/>
<evidence type="ECO:0000256" key="4">
    <source>
        <dbReference type="ARBA" id="ARBA00023136"/>
    </source>
</evidence>
<protein>
    <submittedName>
        <fullName evidence="6">Energy-coupling factor transport system permease protein</fullName>
    </submittedName>
</protein>
<evidence type="ECO:0000256" key="2">
    <source>
        <dbReference type="ARBA" id="ARBA00022692"/>
    </source>
</evidence>
<accession>A0A1M7PMC3</accession>
<keyword evidence="3 5" id="KW-1133">Transmembrane helix</keyword>
<dbReference type="STRING" id="1027249.SAMN05216179_2346"/>